<dbReference type="RefSeq" id="WP_012564929.1">
    <property type="nucleotide sequence ID" value="NC_011409.1"/>
</dbReference>
<dbReference type="EMBL" id="AJ627386">
    <property type="protein sequence ID" value="CAF29023.1"/>
    <property type="molecule type" value="Genomic_DNA"/>
</dbReference>
<protein>
    <submittedName>
        <fullName evidence="1">Uncharacterized protein</fullName>
    </submittedName>
</protein>
<gene>
    <name evidence="1" type="ORF">p1056.15</name>
</gene>
<geneLocation type="plasmid" evidence="1">
    <name>ICEhin1056</name>
</geneLocation>
<evidence type="ECO:0000313" key="1">
    <source>
        <dbReference type="EMBL" id="CAF29023.1"/>
    </source>
</evidence>
<proteinExistence type="predicted"/>
<organism evidence="1">
    <name type="scientific">Haemophilus influenzae</name>
    <dbReference type="NCBI Taxonomy" id="727"/>
    <lineage>
        <taxon>Bacteria</taxon>
        <taxon>Pseudomonadati</taxon>
        <taxon>Pseudomonadota</taxon>
        <taxon>Gammaproteobacteria</taxon>
        <taxon>Pasteurellales</taxon>
        <taxon>Pasteurellaceae</taxon>
        <taxon>Haemophilus</taxon>
    </lineage>
</organism>
<accession>A0A9N8NAJ0</accession>
<name>A0A9N8NAJ0_HAEIF</name>
<dbReference type="AlphaFoldDB" id="A0A9N8NAJ0"/>
<keyword evidence="1" id="KW-0614">Plasmid</keyword>
<reference evidence="1" key="1">
    <citation type="journal article" date="2004" name="J. Bacteriol.">
        <title>Transferable antibiotic resistance elements in Haemophilus influenzae share a common evolutionary origin with a diverse family of syntenic genomic islands.</title>
        <authorList>
            <person name="Mohd-Zain Z."/>
            <person name="Turner S."/>
            <person name="Cerdano-Tarraga A.K."/>
            <person name="Inzana T.J."/>
            <person name="Duncan A.J."/>
            <person name="Harding R.M."/>
            <person name="Hood D.W."/>
            <person name="Peto T.E."/>
            <person name="Crook D.W."/>
        </authorList>
    </citation>
    <scope>NUCLEOTIDE SEQUENCE</scope>
    <source>
        <strain evidence="1">1056</strain>
    </source>
</reference>
<sequence length="159" mass="18401">MCKENRILELGKIFVSRRILAELTTEKINEVISWHQNGCIIMLGNKDWIEKPPHPLAEIVMNFYQADNGKDTIQLSTSVDDDGNRTTKISFSDESEDEQRGHFDLMNPLMIFIKIIKLRWIHILSYDQMVSPKINNQTTKCANSIFYTTLFTNSAPNYT</sequence>